<feature type="compositionally biased region" description="Basic and acidic residues" evidence="1">
    <location>
        <begin position="463"/>
        <end position="473"/>
    </location>
</feature>
<gene>
    <name evidence="2" type="ORF">B0J15DRAFT_148028</name>
</gene>
<dbReference type="EMBL" id="JAGTJS010000024">
    <property type="protein sequence ID" value="KAH7235078.1"/>
    <property type="molecule type" value="Genomic_DNA"/>
</dbReference>
<evidence type="ECO:0000256" key="1">
    <source>
        <dbReference type="SAM" id="MobiDB-lite"/>
    </source>
</evidence>
<protein>
    <submittedName>
        <fullName evidence="2">Uncharacterized protein</fullName>
    </submittedName>
</protein>
<feature type="compositionally biased region" description="Polar residues" evidence="1">
    <location>
        <begin position="35"/>
        <end position="45"/>
    </location>
</feature>
<feature type="region of interest" description="Disordered" evidence="1">
    <location>
        <begin position="1"/>
        <end position="95"/>
    </location>
</feature>
<feature type="compositionally biased region" description="Polar residues" evidence="1">
    <location>
        <begin position="200"/>
        <end position="220"/>
    </location>
</feature>
<comment type="caution">
    <text evidence="2">The sequence shown here is derived from an EMBL/GenBank/DDBJ whole genome shotgun (WGS) entry which is preliminary data.</text>
</comment>
<feature type="region of interest" description="Disordered" evidence="1">
    <location>
        <begin position="457"/>
        <end position="495"/>
    </location>
</feature>
<keyword evidence="3" id="KW-1185">Reference proteome</keyword>
<evidence type="ECO:0000313" key="3">
    <source>
        <dbReference type="Proteomes" id="UP000736672"/>
    </source>
</evidence>
<feature type="region of interest" description="Disordered" evidence="1">
    <location>
        <begin position="187"/>
        <end position="255"/>
    </location>
</feature>
<dbReference type="AlphaFoldDB" id="A0A9P9JSB2"/>
<accession>A0A9P9JSB2</accession>
<dbReference type="OrthoDB" id="5084525at2759"/>
<feature type="region of interest" description="Disordered" evidence="1">
    <location>
        <begin position="118"/>
        <end position="137"/>
    </location>
</feature>
<sequence>MMHQVVQGPRTRQPPQSSKSSSDRLVAWLHDAGSPWNSEQSSETQGAPHAHGPASIEHPDSPLLSGSTTTSYCTSNGSTRRVPVPPPLGLSDPASLTAKTRNSTALLVGTGTWFANLSSRPRKSPEAYSPEPAPQLQPERRLNASFREILFNNPDYAERLIRTVQDIHSEDRNILFNPSFNTLTSLGGGDSTIRHHADSGQASGAVTPATNKPTPSSGASNKRKTPPGGNRQDPGKRPDDSSGGGSAGGHHQNKKSKTSDFLYLCPFYRVYHIMSPQHKFKSCQPPGHIKTRSGLKRHLKEVHVRTRASPNSQAGSPGMASNHNPDYSMDEDLWNRVVGIFDSAQSKRYTRGSGDWMRNEGSFYQEIWKLIFPNQPMPTSPFYEDSVDGHPLIDTARHMLESVFKEKANRAFKNGQVVSAEGYRPSQEEAKDIIAVTIATLLNTSTELSQRANNLPLVQPNSDHLHPLTEDTRSTTTPATSIHDHVPDTIQGPPTSTITAPQLAGIADDISITDTDADQYLDIISRMAGDTQPELPAGTLQGQLFDTPTTVPQATITSPKAQMMIFFPVETPIFEIILKGKIGDGYFGPQNWAIPVPAGLVVEQYYQRQMEPPVDYGQPVISGNPHPGVSSSNSQLNGTGNDYFISGGGYCDPAANTPNLSQ</sequence>
<dbReference type="Proteomes" id="UP000736672">
    <property type="component" value="Unassembled WGS sequence"/>
</dbReference>
<organism evidence="2 3">
    <name type="scientific">Fusarium solani</name>
    <name type="common">Filamentous fungus</name>
    <dbReference type="NCBI Taxonomy" id="169388"/>
    <lineage>
        <taxon>Eukaryota</taxon>
        <taxon>Fungi</taxon>
        <taxon>Dikarya</taxon>
        <taxon>Ascomycota</taxon>
        <taxon>Pezizomycotina</taxon>
        <taxon>Sordariomycetes</taxon>
        <taxon>Hypocreomycetidae</taxon>
        <taxon>Hypocreales</taxon>
        <taxon>Nectriaceae</taxon>
        <taxon>Fusarium</taxon>
        <taxon>Fusarium solani species complex</taxon>
    </lineage>
</organism>
<reference evidence="2" key="1">
    <citation type="journal article" date="2021" name="Nat. Commun.">
        <title>Genetic determinants of endophytism in the Arabidopsis root mycobiome.</title>
        <authorList>
            <person name="Mesny F."/>
            <person name="Miyauchi S."/>
            <person name="Thiergart T."/>
            <person name="Pickel B."/>
            <person name="Atanasova L."/>
            <person name="Karlsson M."/>
            <person name="Huettel B."/>
            <person name="Barry K.W."/>
            <person name="Haridas S."/>
            <person name="Chen C."/>
            <person name="Bauer D."/>
            <person name="Andreopoulos W."/>
            <person name="Pangilinan J."/>
            <person name="LaButti K."/>
            <person name="Riley R."/>
            <person name="Lipzen A."/>
            <person name="Clum A."/>
            <person name="Drula E."/>
            <person name="Henrissat B."/>
            <person name="Kohler A."/>
            <person name="Grigoriev I.V."/>
            <person name="Martin F.M."/>
            <person name="Hacquard S."/>
        </authorList>
    </citation>
    <scope>NUCLEOTIDE SEQUENCE</scope>
    <source>
        <strain evidence="2">FSSC 5 MPI-SDFR-AT-0091</strain>
    </source>
</reference>
<name>A0A9P9JSB2_FUSSL</name>
<evidence type="ECO:0000313" key="2">
    <source>
        <dbReference type="EMBL" id="KAH7235078.1"/>
    </source>
</evidence>
<feature type="compositionally biased region" description="Polar residues" evidence="1">
    <location>
        <begin position="64"/>
        <end position="79"/>
    </location>
</feature>
<proteinExistence type="predicted"/>